<protein>
    <submittedName>
        <fullName evidence="2">Uncharacterized protein</fullName>
    </submittedName>
</protein>
<reference evidence="2" key="1">
    <citation type="submission" date="2024-06" db="UniProtKB">
        <authorList>
            <consortium name="Ensembl"/>
        </authorList>
    </citation>
    <scope>IDENTIFICATION</scope>
</reference>
<dbReference type="EMBL" id="AEYP01077397">
    <property type="status" value="NOT_ANNOTATED_CDS"/>
    <property type="molecule type" value="Genomic_DNA"/>
</dbReference>
<feature type="region of interest" description="Disordered" evidence="1">
    <location>
        <begin position="21"/>
        <end position="42"/>
    </location>
</feature>
<feature type="compositionally biased region" description="Basic and acidic residues" evidence="1">
    <location>
        <begin position="379"/>
        <end position="391"/>
    </location>
</feature>
<feature type="compositionally biased region" description="Basic and acidic residues" evidence="1">
    <location>
        <begin position="27"/>
        <end position="42"/>
    </location>
</feature>
<evidence type="ECO:0000313" key="2">
    <source>
        <dbReference type="Ensembl" id="ENSMPUP00000008333.1"/>
    </source>
</evidence>
<organism evidence="2">
    <name type="scientific">Mustela putorius furo</name>
    <name type="common">European domestic ferret</name>
    <name type="synonym">Mustela furo</name>
    <dbReference type="NCBI Taxonomy" id="9669"/>
    <lineage>
        <taxon>Eukaryota</taxon>
        <taxon>Metazoa</taxon>
        <taxon>Chordata</taxon>
        <taxon>Craniata</taxon>
        <taxon>Vertebrata</taxon>
        <taxon>Euteleostomi</taxon>
        <taxon>Mammalia</taxon>
        <taxon>Eutheria</taxon>
        <taxon>Laurasiatheria</taxon>
        <taxon>Carnivora</taxon>
        <taxon>Caniformia</taxon>
        <taxon>Musteloidea</taxon>
        <taxon>Mustelidae</taxon>
        <taxon>Mustelinae</taxon>
        <taxon>Mustela</taxon>
    </lineage>
</organism>
<dbReference type="InParanoid" id="M3YAH6"/>
<accession>M3YAH6</accession>
<proteinExistence type="predicted"/>
<sequence length="402" mass="43587">MFSSQGGRNLKSTLLKCSETSQYENTNTDHRHGTDELGRVTGPREDAQMLQTPRTVEGRGGEGACKDSQRGRAWHTIHCAWERFRTGQLGSQSSGCRFGRDRALGSVGWGWKIGHATLAAFDSETGRRGRGRPLCCCWSSTDISLKVPEPAQRVRSWGRELAGSRSSSKCLDFTAGNTPKILTTSCAGPREAPGGRGTTHSCRGCSRCHSLQRSLPCGAGLRSHPRLPPGCWCCPAACRSGSGCPRLRKETGGTESGCGVALWVSECGSAWGLGPEKPAGRWSWSSIPPTWDFSPHHPQPVHARFNNQDTSVCVRRRCWTRGQRVGAAGVVLGLGEEHGCVLGCRLSHRWLEAMGEWPLGAGQVTKNALGQTGFGQVRRRGEERSRLRHVQEGPQGAKNNGH</sequence>
<dbReference type="HOGENOM" id="CLU_685057_0_0_1"/>
<dbReference type="Ensembl" id="ENSMPUT00000008466.1">
    <property type="protein sequence ID" value="ENSMPUP00000008333.1"/>
    <property type="gene ID" value="ENSMPUG00000008395.1"/>
</dbReference>
<feature type="region of interest" description="Disordered" evidence="1">
    <location>
        <begin position="374"/>
        <end position="402"/>
    </location>
</feature>
<name>M3YAH6_MUSPF</name>
<dbReference type="AlphaFoldDB" id="M3YAH6"/>
<evidence type="ECO:0000256" key="1">
    <source>
        <dbReference type="SAM" id="MobiDB-lite"/>
    </source>
</evidence>